<keyword evidence="1" id="KW-1133">Transmembrane helix</keyword>
<protein>
    <submittedName>
        <fullName evidence="2">p14</fullName>
    </submittedName>
</protein>
<name>A0A679G5K0_9CLOS</name>
<accession>A0A679G5K0</accession>
<organism evidence="2">
    <name type="scientific">Little cherry virus 2</name>
    <dbReference type="NCBI Taxonomy" id="154339"/>
    <lineage>
        <taxon>Viruses</taxon>
        <taxon>Riboviria</taxon>
        <taxon>Orthornavirae</taxon>
        <taxon>Kitrinoviricota</taxon>
        <taxon>Alsuviricetes</taxon>
        <taxon>Martellivirales</taxon>
        <taxon>Closteroviridae</taxon>
        <taxon>Ampelovirus</taxon>
        <taxon>Ampelovirus nanoavii</taxon>
    </lineage>
</organism>
<reference evidence="2" key="1">
    <citation type="journal article" date="2020" name="Viruses">
        <title>Updating the quarantine status of Prunus infecting viruses in Australia.</title>
        <authorList>
            <person name="Kinoti W.M."/>
            <person name="Nancarrow N."/>
            <person name="Dann A."/>
            <person name="Rodoni B.C."/>
            <person name="Constable F.E."/>
        </authorList>
    </citation>
    <scope>NUCLEOTIDE SEQUENCE</scope>
    <source>
        <strain evidence="2">LVV</strain>
    </source>
</reference>
<keyword evidence="1" id="KW-0812">Transmembrane</keyword>
<keyword evidence="1" id="KW-0472">Membrane</keyword>
<dbReference type="EMBL" id="LC523030">
    <property type="protein sequence ID" value="BCA25943.1"/>
    <property type="molecule type" value="Genomic_RNA"/>
</dbReference>
<proteinExistence type="predicted"/>
<evidence type="ECO:0000256" key="1">
    <source>
        <dbReference type="SAM" id="Phobius"/>
    </source>
</evidence>
<sequence>MVFRACSTKIFPFSLSCSFFYQLIQFIKLFITTILLGLRVASFLSRGGLQGPYEKRIRTPNSEVSSEFSLDLTRDYRFRELSRLPGVVPTMYCHGCKRAPLVARTRQRYEARVRDFLVAWS</sequence>
<evidence type="ECO:0000313" key="2">
    <source>
        <dbReference type="EMBL" id="BCA25943.1"/>
    </source>
</evidence>
<feature type="transmembrane region" description="Helical" evidence="1">
    <location>
        <begin position="19"/>
        <end position="38"/>
    </location>
</feature>